<keyword evidence="4 7" id="KW-0812">Transmembrane</keyword>
<dbReference type="InterPro" id="IPR051322">
    <property type="entry name" value="AA_ABC_Transporter_Permease"/>
</dbReference>
<dbReference type="AlphaFoldDB" id="A0A544VZV7"/>
<feature type="transmembrane region" description="Helical" evidence="7">
    <location>
        <begin position="83"/>
        <end position="102"/>
    </location>
</feature>
<dbReference type="InterPro" id="IPR035906">
    <property type="entry name" value="MetI-like_sf"/>
</dbReference>
<evidence type="ECO:0000256" key="1">
    <source>
        <dbReference type="ARBA" id="ARBA00004651"/>
    </source>
</evidence>
<evidence type="ECO:0000256" key="5">
    <source>
        <dbReference type="ARBA" id="ARBA00022989"/>
    </source>
</evidence>
<evidence type="ECO:0000313" key="9">
    <source>
        <dbReference type="EMBL" id="TQR85531.1"/>
    </source>
</evidence>
<sequence length="211" mass="22739">MVFWTFVIGGALGVALGILLYLTSPGSTFVNRLLDRRLRHVVILVNQVVGFVVNVLRSLPFIVLLIAIIPLTRLVTGTTLGPTAALVPLTLSIFPFFGRVVANALDEIDQGRIDAVDSMGVSIPQLIFRVLLPEARSGLIAGSTLTLISIIGNTAVASIIGSGGLGDFAIKYGYQRYNDALMYATVAVLIIMVQIVQVGGDLWLRKRAHRR</sequence>
<dbReference type="GO" id="GO:0048473">
    <property type="term" value="P:D-methionine transmembrane transport"/>
    <property type="evidence" value="ECO:0007669"/>
    <property type="project" value="TreeGrafter"/>
</dbReference>
<feature type="transmembrane region" description="Helical" evidence="7">
    <location>
        <begin position="139"/>
        <end position="160"/>
    </location>
</feature>
<keyword evidence="6 7" id="KW-0472">Membrane</keyword>
<evidence type="ECO:0000256" key="7">
    <source>
        <dbReference type="RuleBase" id="RU363032"/>
    </source>
</evidence>
<comment type="subcellular location">
    <subcellularLocation>
        <location evidence="1 7">Cell membrane</location>
        <topology evidence="1 7">Multi-pass membrane protein</topology>
    </subcellularLocation>
</comment>
<dbReference type="CDD" id="cd06261">
    <property type="entry name" value="TM_PBP2"/>
    <property type="match status" value="1"/>
</dbReference>
<keyword evidence="3" id="KW-1003">Cell membrane</keyword>
<dbReference type="EMBL" id="VIFX01000020">
    <property type="protein sequence ID" value="TQR85531.1"/>
    <property type="molecule type" value="Genomic_DNA"/>
</dbReference>
<dbReference type="Gene3D" id="1.10.3720.10">
    <property type="entry name" value="MetI-like"/>
    <property type="match status" value="1"/>
</dbReference>
<dbReference type="GO" id="GO:0005886">
    <property type="term" value="C:plasma membrane"/>
    <property type="evidence" value="ECO:0007669"/>
    <property type="project" value="UniProtKB-SubCell"/>
</dbReference>
<dbReference type="InterPro" id="IPR000515">
    <property type="entry name" value="MetI-like"/>
</dbReference>
<dbReference type="PANTHER" id="PTHR30450">
    <property type="entry name" value="ABC TRANSPORTER PERMEASE"/>
    <property type="match status" value="1"/>
</dbReference>
<feature type="transmembrane region" description="Helical" evidence="7">
    <location>
        <begin position="6"/>
        <end position="23"/>
    </location>
</feature>
<protein>
    <submittedName>
        <fullName evidence="9">ABC transporter permease</fullName>
    </submittedName>
</protein>
<gene>
    <name evidence="9" type="ORF">D8S82_16530</name>
</gene>
<name>A0A544VZV7_9MYCO</name>
<evidence type="ECO:0000256" key="2">
    <source>
        <dbReference type="ARBA" id="ARBA00022448"/>
    </source>
</evidence>
<evidence type="ECO:0000313" key="10">
    <source>
        <dbReference type="Proteomes" id="UP000315759"/>
    </source>
</evidence>
<organism evidence="9 10">
    <name type="scientific">Mycolicibacterium hodleri</name>
    <dbReference type="NCBI Taxonomy" id="49897"/>
    <lineage>
        <taxon>Bacteria</taxon>
        <taxon>Bacillati</taxon>
        <taxon>Actinomycetota</taxon>
        <taxon>Actinomycetes</taxon>
        <taxon>Mycobacteriales</taxon>
        <taxon>Mycobacteriaceae</taxon>
        <taxon>Mycolicibacterium</taxon>
    </lineage>
</organism>
<accession>A0A544VZV7</accession>
<dbReference type="PROSITE" id="PS50928">
    <property type="entry name" value="ABC_TM1"/>
    <property type="match status" value="1"/>
</dbReference>
<evidence type="ECO:0000256" key="4">
    <source>
        <dbReference type="ARBA" id="ARBA00022692"/>
    </source>
</evidence>
<evidence type="ECO:0000259" key="8">
    <source>
        <dbReference type="PROSITE" id="PS50928"/>
    </source>
</evidence>
<dbReference type="Proteomes" id="UP000315759">
    <property type="component" value="Unassembled WGS sequence"/>
</dbReference>
<dbReference type="SUPFAM" id="SSF161098">
    <property type="entry name" value="MetI-like"/>
    <property type="match status" value="1"/>
</dbReference>
<feature type="transmembrane region" description="Helical" evidence="7">
    <location>
        <begin position="180"/>
        <end position="204"/>
    </location>
</feature>
<comment type="similarity">
    <text evidence="7">Belongs to the binding-protein-dependent transport system permease family.</text>
</comment>
<proteinExistence type="inferred from homology"/>
<comment type="caution">
    <text evidence="9">The sequence shown here is derived from an EMBL/GenBank/DDBJ whole genome shotgun (WGS) entry which is preliminary data.</text>
</comment>
<evidence type="ECO:0000256" key="6">
    <source>
        <dbReference type="ARBA" id="ARBA00023136"/>
    </source>
</evidence>
<feature type="transmembrane region" description="Helical" evidence="7">
    <location>
        <begin position="44"/>
        <end position="71"/>
    </location>
</feature>
<dbReference type="Pfam" id="PF00528">
    <property type="entry name" value="BPD_transp_1"/>
    <property type="match status" value="1"/>
</dbReference>
<evidence type="ECO:0000256" key="3">
    <source>
        <dbReference type="ARBA" id="ARBA00022475"/>
    </source>
</evidence>
<keyword evidence="10" id="KW-1185">Reference proteome</keyword>
<feature type="domain" description="ABC transmembrane type-1" evidence="8">
    <location>
        <begin position="1"/>
        <end position="200"/>
    </location>
</feature>
<keyword evidence="2 7" id="KW-0813">Transport</keyword>
<reference evidence="9 10" key="1">
    <citation type="submission" date="2018-10" db="EMBL/GenBank/DDBJ databases">
        <title>Draft genome of Mycobacterium hodleri strain B.</title>
        <authorList>
            <person name="Amande T.J."/>
            <person name="Mcgenity T.J."/>
        </authorList>
    </citation>
    <scope>NUCLEOTIDE SEQUENCE [LARGE SCALE GENOMIC DNA]</scope>
    <source>
        <strain evidence="9 10">B</strain>
    </source>
</reference>
<dbReference type="PANTHER" id="PTHR30450:SF1">
    <property type="entry name" value="D-METHIONINE TRANSPORT SYSTEM PERMEASE PROTEIN METI-RELATED"/>
    <property type="match status" value="1"/>
</dbReference>
<keyword evidence="5 7" id="KW-1133">Transmembrane helix</keyword>